<keyword evidence="14 19" id="KW-0560">Oxidoreductase</keyword>
<evidence type="ECO:0000256" key="9">
    <source>
        <dbReference type="ARBA" id="ARBA00022630"/>
    </source>
</evidence>
<dbReference type="GO" id="GO:0009252">
    <property type="term" value="P:peptidoglycan biosynthetic process"/>
    <property type="evidence" value="ECO:0007669"/>
    <property type="project" value="UniProtKB-UniRule"/>
</dbReference>
<dbReference type="OrthoDB" id="9804753at2"/>
<dbReference type="SUPFAM" id="SSF56176">
    <property type="entry name" value="FAD-binding/transporter-associated domain-like"/>
    <property type="match status" value="1"/>
</dbReference>
<dbReference type="Gene3D" id="3.30.43.10">
    <property type="entry name" value="Uridine Diphospho-n-acetylenolpyruvylglucosamine Reductase, domain 2"/>
    <property type="match status" value="1"/>
</dbReference>
<dbReference type="InterPro" id="IPR016169">
    <property type="entry name" value="FAD-bd_PCMH_sub2"/>
</dbReference>
<dbReference type="RefSeq" id="WP_144334304.1">
    <property type="nucleotide sequence ID" value="NZ_VLPL01000009.1"/>
</dbReference>
<dbReference type="NCBIfam" id="TIGR00179">
    <property type="entry name" value="murB"/>
    <property type="match status" value="1"/>
</dbReference>
<dbReference type="InterPro" id="IPR016167">
    <property type="entry name" value="FAD-bd_PCMH_sub1"/>
</dbReference>
<evidence type="ECO:0000313" key="22">
    <source>
        <dbReference type="Proteomes" id="UP000316008"/>
    </source>
</evidence>
<accession>A0A556MJY1</accession>
<dbReference type="Pfam" id="PF01565">
    <property type="entry name" value="FAD_binding_4"/>
    <property type="match status" value="1"/>
</dbReference>
<keyword evidence="12 19" id="KW-0133">Cell shape</keyword>
<dbReference type="InterPro" id="IPR011601">
    <property type="entry name" value="MurB_C"/>
</dbReference>
<keyword evidence="16 19" id="KW-0961">Cell wall biogenesis/degradation</keyword>
<dbReference type="InterPro" id="IPR006094">
    <property type="entry name" value="Oxid_FAD_bind_N"/>
</dbReference>
<dbReference type="GO" id="GO:0071555">
    <property type="term" value="P:cell wall organization"/>
    <property type="evidence" value="ECO:0007669"/>
    <property type="project" value="UniProtKB-KW"/>
</dbReference>
<keyword evidence="13 19" id="KW-0573">Peptidoglycan synthesis</keyword>
<dbReference type="GO" id="GO:0051301">
    <property type="term" value="P:cell division"/>
    <property type="evidence" value="ECO:0007669"/>
    <property type="project" value="UniProtKB-KW"/>
</dbReference>
<evidence type="ECO:0000256" key="19">
    <source>
        <dbReference type="HAMAP-Rule" id="MF_00037"/>
    </source>
</evidence>
<comment type="subcellular location">
    <subcellularLocation>
        <location evidence="3 19">Cytoplasm</location>
    </subcellularLocation>
</comment>
<organism evidence="21 22">
    <name type="scientific">Fluviicola chungangensis</name>
    <dbReference type="NCBI Taxonomy" id="2597671"/>
    <lineage>
        <taxon>Bacteria</taxon>
        <taxon>Pseudomonadati</taxon>
        <taxon>Bacteroidota</taxon>
        <taxon>Flavobacteriia</taxon>
        <taxon>Flavobacteriales</taxon>
        <taxon>Crocinitomicaceae</taxon>
        <taxon>Fluviicola</taxon>
    </lineage>
</organism>
<dbReference type="Pfam" id="PF02873">
    <property type="entry name" value="MurB_C"/>
    <property type="match status" value="1"/>
</dbReference>
<comment type="pathway">
    <text evidence="4 19">Cell wall biogenesis; peptidoglycan biosynthesis.</text>
</comment>
<evidence type="ECO:0000256" key="12">
    <source>
        <dbReference type="ARBA" id="ARBA00022960"/>
    </source>
</evidence>
<dbReference type="NCBIfam" id="NF010478">
    <property type="entry name" value="PRK13903.1"/>
    <property type="match status" value="1"/>
</dbReference>
<evidence type="ECO:0000256" key="1">
    <source>
        <dbReference type="ARBA" id="ARBA00001974"/>
    </source>
</evidence>
<evidence type="ECO:0000256" key="5">
    <source>
        <dbReference type="ARBA" id="ARBA00012518"/>
    </source>
</evidence>
<evidence type="ECO:0000256" key="2">
    <source>
        <dbReference type="ARBA" id="ARBA00003921"/>
    </source>
</evidence>
<dbReference type="NCBIfam" id="NF000755">
    <property type="entry name" value="PRK00046.1"/>
    <property type="match status" value="1"/>
</dbReference>
<keyword evidence="10 19" id="KW-0274">FAD</keyword>
<keyword evidence="8 19" id="KW-0132">Cell division</keyword>
<evidence type="ECO:0000256" key="13">
    <source>
        <dbReference type="ARBA" id="ARBA00022984"/>
    </source>
</evidence>
<evidence type="ECO:0000256" key="3">
    <source>
        <dbReference type="ARBA" id="ARBA00004496"/>
    </source>
</evidence>
<dbReference type="InterPro" id="IPR036318">
    <property type="entry name" value="FAD-bd_PCMH-like_sf"/>
</dbReference>
<comment type="catalytic activity">
    <reaction evidence="18 19">
        <text>UDP-N-acetyl-alpha-D-muramate + NADP(+) = UDP-N-acetyl-3-O-(1-carboxyvinyl)-alpha-D-glucosamine + NADPH + H(+)</text>
        <dbReference type="Rhea" id="RHEA:12248"/>
        <dbReference type="ChEBI" id="CHEBI:15378"/>
        <dbReference type="ChEBI" id="CHEBI:57783"/>
        <dbReference type="ChEBI" id="CHEBI:58349"/>
        <dbReference type="ChEBI" id="CHEBI:68483"/>
        <dbReference type="ChEBI" id="CHEBI:70757"/>
        <dbReference type="EC" id="1.3.1.98"/>
    </reaction>
</comment>
<comment type="function">
    <text evidence="2 19">Cell wall formation.</text>
</comment>
<name>A0A556MJY1_9FLAO</name>
<feature type="domain" description="FAD-binding PCMH-type" evidence="20">
    <location>
        <begin position="16"/>
        <end position="186"/>
    </location>
</feature>
<evidence type="ECO:0000256" key="15">
    <source>
        <dbReference type="ARBA" id="ARBA00023306"/>
    </source>
</evidence>
<evidence type="ECO:0000256" key="6">
    <source>
        <dbReference type="ARBA" id="ARBA00015188"/>
    </source>
</evidence>
<protein>
    <recommendedName>
        <fullName evidence="6 19">UDP-N-acetylenolpyruvoylglucosamine reductase</fullName>
        <ecNumber evidence="5 19">1.3.1.98</ecNumber>
    </recommendedName>
    <alternativeName>
        <fullName evidence="17 19">UDP-N-acetylmuramate dehydrogenase</fullName>
    </alternativeName>
</protein>
<feature type="active site" evidence="19">
    <location>
        <position position="162"/>
    </location>
</feature>
<evidence type="ECO:0000256" key="7">
    <source>
        <dbReference type="ARBA" id="ARBA00022490"/>
    </source>
</evidence>
<keyword evidence="11 19" id="KW-0521">NADP</keyword>
<dbReference type="HAMAP" id="MF_00037">
    <property type="entry name" value="MurB"/>
    <property type="match status" value="1"/>
</dbReference>
<dbReference type="EMBL" id="VLPL01000009">
    <property type="protein sequence ID" value="TSJ40176.1"/>
    <property type="molecule type" value="Genomic_DNA"/>
</dbReference>
<dbReference type="EC" id="1.3.1.98" evidence="5 19"/>
<dbReference type="AlphaFoldDB" id="A0A556MJY1"/>
<dbReference type="Gene3D" id="3.90.78.10">
    <property type="entry name" value="UDP-N-acetylenolpyruvoylglucosamine reductase, C-terminal domain"/>
    <property type="match status" value="1"/>
</dbReference>
<comment type="similarity">
    <text evidence="19">Belongs to the MurB family.</text>
</comment>
<evidence type="ECO:0000256" key="16">
    <source>
        <dbReference type="ARBA" id="ARBA00023316"/>
    </source>
</evidence>
<dbReference type="PANTHER" id="PTHR21071">
    <property type="entry name" value="UDP-N-ACETYLENOLPYRUVOYLGLUCOSAMINE REDUCTASE"/>
    <property type="match status" value="1"/>
</dbReference>
<dbReference type="GO" id="GO:0008762">
    <property type="term" value="F:UDP-N-acetylmuramate dehydrogenase activity"/>
    <property type="evidence" value="ECO:0007669"/>
    <property type="project" value="UniProtKB-UniRule"/>
</dbReference>
<dbReference type="GO" id="GO:0071949">
    <property type="term" value="F:FAD binding"/>
    <property type="evidence" value="ECO:0007669"/>
    <property type="project" value="InterPro"/>
</dbReference>
<dbReference type="Proteomes" id="UP000316008">
    <property type="component" value="Unassembled WGS sequence"/>
</dbReference>
<dbReference type="GO" id="GO:0005829">
    <property type="term" value="C:cytosol"/>
    <property type="evidence" value="ECO:0007669"/>
    <property type="project" value="TreeGrafter"/>
</dbReference>
<comment type="caution">
    <text evidence="21">The sequence shown here is derived from an EMBL/GenBank/DDBJ whole genome shotgun (WGS) entry which is preliminary data.</text>
</comment>
<keyword evidence="7 19" id="KW-0963">Cytoplasm</keyword>
<dbReference type="PROSITE" id="PS51387">
    <property type="entry name" value="FAD_PCMH"/>
    <property type="match status" value="1"/>
</dbReference>
<evidence type="ECO:0000256" key="18">
    <source>
        <dbReference type="ARBA" id="ARBA00048914"/>
    </source>
</evidence>
<keyword evidence="15 19" id="KW-0131">Cell cycle</keyword>
<dbReference type="Gene3D" id="3.30.465.10">
    <property type="match status" value="1"/>
</dbReference>
<keyword evidence="9 19" id="KW-0285">Flavoprotein</keyword>
<gene>
    <name evidence="19 21" type="primary">murB</name>
    <name evidence="21" type="ORF">FO442_16390</name>
</gene>
<dbReference type="SUPFAM" id="SSF56194">
    <property type="entry name" value="Uridine diphospho-N-Acetylenolpyruvylglucosamine reductase, MurB, C-terminal domain"/>
    <property type="match status" value="1"/>
</dbReference>
<dbReference type="PANTHER" id="PTHR21071:SF4">
    <property type="entry name" value="UDP-N-ACETYLENOLPYRUVOYLGLUCOSAMINE REDUCTASE"/>
    <property type="match status" value="1"/>
</dbReference>
<dbReference type="UniPathway" id="UPA00219"/>
<sequence length="336" mass="37438">MIEHNISLKPYNTFGIDVKAKSFGRFRSVDELKDLLRSRDKEIPLFILGGGSNVLLTKDLPYFVLKNEISGIELVNETETHVVLKVGSGVEWHSFVRYTVEKGWGGIENMSLIPGSVGASPMQNIGAYGAEIKDTFVSLEALRIDTLEMCTFNKEECRFGYRESVFKRALKDQYVIVSVSYELSKNPKINTTYGAIQSEIEVMGVNEVTVDTVSQAVMNIRRSKLPDPNVLGNAGSFFKNPVVSKEVFDELLRNYPDAPHYPQESGEEKLAAGWLIEKAGWKGKRIGNCGVHEKQALVLVNYGGASGREIYDLSTAIIEDIQSKFGVTLEREVNIL</sequence>
<reference evidence="21 22" key="1">
    <citation type="submission" date="2019-07" db="EMBL/GenBank/DDBJ databases">
        <authorList>
            <person name="Huq M.A."/>
        </authorList>
    </citation>
    <scope>NUCLEOTIDE SEQUENCE [LARGE SCALE GENOMIC DNA]</scope>
    <source>
        <strain evidence="21 22">MAH-3</strain>
    </source>
</reference>
<keyword evidence="22" id="KW-1185">Reference proteome</keyword>
<comment type="cofactor">
    <cofactor evidence="1 19">
        <name>FAD</name>
        <dbReference type="ChEBI" id="CHEBI:57692"/>
    </cofactor>
</comment>
<evidence type="ECO:0000313" key="21">
    <source>
        <dbReference type="EMBL" id="TSJ40176.1"/>
    </source>
</evidence>
<feature type="active site" description="Proton donor" evidence="19">
    <location>
        <position position="236"/>
    </location>
</feature>
<evidence type="ECO:0000256" key="11">
    <source>
        <dbReference type="ARBA" id="ARBA00022857"/>
    </source>
</evidence>
<dbReference type="InterPro" id="IPR003170">
    <property type="entry name" value="MurB"/>
</dbReference>
<evidence type="ECO:0000256" key="14">
    <source>
        <dbReference type="ARBA" id="ARBA00023002"/>
    </source>
</evidence>
<dbReference type="InterPro" id="IPR016166">
    <property type="entry name" value="FAD-bd_PCMH"/>
</dbReference>
<evidence type="ECO:0000256" key="10">
    <source>
        <dbReference type="ARBA" id="ARBA00022827"/>
    </source>
</evidence>
<evidence type="ECO:0000256" key="17">
    <source>
        <dbReference type="ARBA" id="ARBA00031026"/>
    </source>
</evidence>
<proteinExistence type="inferred from homology"/>
<evidence type="ECO:0000256" key="8">
    <source>
        <dbReference type="ARBA" id="ARBA00022618"/>
    </source>
</evidence>
<feature type="active site" evidence="19">
    <location>
        <position position="332"/>
    </location>
</feature>
<dbReference type="InterPro" id="IPR036635">
    <property type="entry name" value="MurB_C_sf"/>
</dbReference>
<evidence type="ECO:0000256" key="4">
    <source>
        <dbReference type="ARBA" id="ARBA00004752"/>
    </source>
</evidence>
<dbReference type="GO" id="GO:0008360">
    <property type="term" value="P:regulation of cell shape"/>
    <property type="evidence" value="ECO:0007669"/>
    <property type="project" value="UniProtKB-KW"/>
</dbReference>
<evidence type="ECO:0000259" key="20">
    <source>
        <dbReference type="PROSITE" id="PS51387"/>
    </source>
</evidence>